<dbReference type="FunFam" id="2.10.109.10:FF:000015">
    <property type="entry name" value="Mitochondrial inner membrane protease subunit 1"/>
    <property type="match status" value="1"/>
</dbReference>
<gene>
    <name evidence="9" type="ORF">PSALAMII_LOCUS6372</name>
</gene>
<evidence type="ECO:0000313" key="9">
    <source>
        <dbReference type="EMBL" id="CAG8384209.1"/>
    </source>
</evidence>
<dbReference type="PANTHER" id="PTHR12383:SF16">
    <property type="entry name" value="MITOCHONDRIAL INNER MEMBRANE PROTEASE SUBUNIT 1"/>
    <property type="match status" value="1"/>
</dbReference>
<dbReference type="OrthoDB" id="308440at2759"/>
<keyword evidence="2" id="KW-0999">Mitochondrion inner membrane</keyword>
<dbReference type="CDD" id="cd06530">
    <property type="entry name" value="S26_SPase_I"/>
    <property type="match status" value="1"/>
</dbReference>
<dbReference type="InterPro" id="IPR052064">
    <property type="entry name" value="Mito_IMP1_subunit"/>
</dbReference>
<comment type="similarity">
    <text evidence="6">Belongs to the peptidase S26 family. IMP1 subfamily.</text>
</comment>
<feature type="active site" evidence="7">
    <location>
        <position position="92"/>
    </location>
</feature>
<dbReference type="Proteomes" id="UP001152646">
    <property type="component" value="Unassembled WGS sequence"/>
</dbReference>
<dbReference type="GO" id="GO:0042720">
    <property type="term" value="C:mitochondrial inner membrane peptidase complex"/>
    <property type="evidence" value="ECO:0007669"/>
    <property type="project" value="TreeGrafter"/>
</dbReference>
<evidence type="ECO:0000256" key="7">
    <source>
        <dbReference type="PIRSR" id="PIRSR600223-1"/>
    </source>
</evidence>
<dbReference type="InterPro" id="IPR000223">
    <property type="entry name" value="Pept_S26A_signal_pept_1"/>
</dbReference>
<evidence type="ECO:0000256" key="5">
    <source>
        <dbReference type="ARBA" id="ARBA00023136"/>
    </source>
</evidence>
<accession>A0A9W4JDB9</accession>
<keyword evidence="3" id="KW-0378">Hydrolase</keyword>
<feature type="domain" description="Peptidase S26" evidence="8">
    <location>
        <begin position="111"/>
        <end position="150"/>
    </location>
</feature>
<dbReference type="Gene3D" id="2.10.109.10">
    <property type="entry name" value="Umud Fragment, subunit A"/>
    <property type="match status" value="1"/>
</dbReference>
<evidence type="ECO:0000256" key="3">
    <source>
        <dbReference type="ARBA" id="ARBA00022801"/>
    </source>
</evidence>
<evidence type="ECO:0000256" key="6">
    <source>
        <dbReference type="ARBA" id="ARBA00038445"/>
    </source>
</evidence>
<dbReference type="GO" id="GO:0004252">
    <property type="term" value="F:serine-type endopeptidase activity"/>
    <property type="evidence" value="ECO:0007669"/>
    <property type="project" value="InterPro"/>
</dbReference>
<dbReference type="PROSITE" id="PS51257">
    <property type="entry name" value="PROKAR_LIPOPROTEIN"/>
    <property type="match status" value="1"/>
</dbReference>
<dbReference type="GO" id="GO:0006627">
    <property type="term" value="P:protein processing involved in protein targeting to mitochondrion"/>
    <property type="evidence" value="ECO:0007669"/>
    <property type="project" value="TreeGrafter"/>
</dbReference>
<reference evidence="9" key="1">
    <citation type="submission" date="2021-07" db="EMBL/GenBank/DDBJ databases">
        <authorList>
            <person name="Branca A.L. A."/>
        </authorList>
    </citation>
    <scope>NUCLEOTIDE SEQUENCE</scope>
</reference>
<keyword evidence="5" id="KW-0472">Membrane</keyword>
<feature type="active site" evidence="7">
    <location>
        <position position="48"/>
    </location>
</feature>
<dbReference type="GO" id="GO:0006465">
    <property type="term" value="P:signal peptide processing"/>
    <property type="evidence" value="ECO:0007669"/>
    <property type="project" value="InterPro"/>
</dbReference>
<name>A0A9W4JDB9_9EURO</name>
<proteinExistence type="inferred from homology"/>
<protein>
    <recommendedName>
        <fullName evidence="8">Peptidase S26 domain-containing protein</fullName>
    </recommendedName>
</protein>
<evidence type="ECO:0000256" key="2">
    <source>
        <dbReference type="ARBA" id="ARBA00022792"/>
    </source>
</evidence>
<feature type="domain" description="Peptidase S26" evidence="8">
    <location>
        <begin position="33"/>
        <end position="104"/>
    </location>
</feature>
<dbReference type="InterPro" id="IPR036286">
    <property type="entry name" value="LexA/Signal_pep-like_sf"/>
</dbReference>
<keyword evidence="4" id="KW-0496">Mitochondrion</keyword>
<dbReference type="PANTHER" id="PTHR12383">
    <property type="entry name" value="PROTEASE FAMILY S26 MITOCHONDRIAL INNER MEMBRANE PROTEASE-RELATED"/>
    <property type="match status" value="1"/>
</dbReference>
<organism evidence="9 10">
    <name type="scientific">Penicillium salamii</name>
    <dbReference type="NCBI Taxonomy" id="1612424"/>
    <lineage>
        <taxon>Eukaryota</taxon>
        <taxon>Fungi</taxon>
        <taxon>Dikarya</taxon>
        <taxon>Ascomycota</taxon>
        <taxon>Pezizomycotina</taxon>
        <taxon>Eurotiomycetes</taxon>
        <taxon>Eurotiomycetidae</taxon>
        <taxon>Eurotiales</taxon>
        <taxon>Aspergillaceae</taxon>
        <taxon>Penicillium</taxon>
    </lineage>
</organism>
<sequence length="171" mass="18940">MEQLFRSTLRFTNLRTVGRLALNGLGTFCGCSLIWEHLVTVQLSAGPSMYPTFDVRGDWLLISRLHRNGKGIEVGDVVRFGHPNFQGVHVAKRVVGMPGDFVCQDQPLSPEIPEGHVFLAGDNLPWSRDSRNYGPVPMGLINGKIVARVWPPSKAEWVKNPLQPAQLEGSI</sequence>
<dbReference type="AlphaFoldDB" id="A0A9W4JDB9"/>
<evidence type="ECO:0000256" key="4">
    <source>
        <dbReference type="ARBA" id="ARBA00023128"/>
    </source>
</evidence>
<evidence type="ECO:0000313" key="10">
    <source>
        <dbReference type="Proteomes" id="UP001152646"/>
    </source>
</evidence>
<dbReference type="EMBL" id="CAJVPA010000189">
    <property type="protein sequence ID" value="CAG8384209.1"/>
    <property type="molecule type" value="Genomic_DNA"/>
</dbReference>
<dbReference type="SUPFAM" id="SSF51306">
    <property type="entry name" value="LexA/Signal peptidase"/>
    <property type="match status" value="1"/>
</dbReference>
<dbReference type="InterPro" id="IPR019533">
    <property type="entry name" value="Peptidase_S26"/>
</dbReference>
<comment type="caution">
    <text evidence="9">The sequence shown here is derived from an EMBL/GenBank/DDBJ whole genome shotgun (WGS) entry which is preliminary data.</text>
</comment>
<comment type="subcellular location">
    <subcellularLocation>
        <location evidence="1">Mitochondrion inner membrane</location>
    </subcellularLocation>
</comment>
<dbReference type="Pfam" id="PF10502">
    <property type="entry name" value="Peptidase_S26"/>
    <property type="match status" value="2"/>
</dbReference>
<evidence type="ECO:0000259" key="8">
    <source>
        <dbReference type="Pfam" id="PF10502"/>
    </source>
</evidence>
<dbReference type="PRINTS" id="PR00727">
    <property type="entry name" value="LEADERPTASE"/>
</dbReference>
<evidence type="ECO:0000256" key="1">
    <source>
        <dbReference type="ARBA" id="ARBA00004273"/>
    </source>
</evidence>